<dbReference type="EMBL" id="JAHWGI010000321">
    <property type="protein sequence ID" value="KAK3913421.1"/>
    <property type="molecule type" value="Genomic_DNA"/>
</dbReference>
<accession>A0AAE1H1V5</accession>
<reference evidence="1" key="1">
    <citation type="submission" date="2021-07" db="EMBL/GenBank/DDBJ databases">
        <authorList>
            <person name="Catto M.A."/>
            <person name="Jacobson A."/>
            <person name="Kennedy G."/>
            <person name="Labadie P."/>
            <person name="Hunt B.G."/>
            <person name="Srinivasan R."/>
        </authorList>
    </citation>
    <scope>NUCLEOTIDE SEQUENCE</scope>
    <source>
        <strain evidence="1">PL_HMW_Pooled</strain>
        <tissue evidence="1">Head</tissue>
    </source>
</reference>
<comment type="caution">
    <text evidence="1">The sequence shown here is derived from an EMBL/GenBank/DDBJ whole genome shotgun (WGS) entry which is preliminary data.</text>
</comment>
<sequence length="98" mass="10518">MFSTALEVEWRALVGATSAPALAAALPRSSAAPSSRAAVVSRGCLSRLYSTPDCCLSWLHPAPEANFETLLDFDPIPNFASVFLASRWSWGRGPKFSC</sequence>
<protein>
    <submittedName>
        <fullName evidence="1">Ig alpha chain C region</fullName>
    </submittedName>
</protein>
<reference evidence="1" key="2">
    <citation type="journal article" date="2023" name="BMC Genomics">
        <title>Pest status, molecular evolution, and epigenetic factors derived from the genome assembly of Frankliniella fusca, a thysanopteran phytovirus vector.</title>
        <authorList>
            <person name="Catto M.A."/>
            <person name="Labadie P.E."/>
            <person name="Jacobson A.L."/>
            <person name="Kennedy G.G."/>
            <person name="Srinivasan R."/>
            <person name="Hunt B.G."/>
        </authorList>
    </citation>
    <scope>NUCLEOTIDE SEQUENCE</scope>
    <source>
        <strain evidence="1">PL_HMW_Pooled</strain>
    </source>
</reference>
<dbReference type="Proteomes" id="UP001219518">
    <property type="component" value="Unassembled WGS sequence"/>
</dbReference>
<keyword evidence="2" id="KW-1185">Reference proteome</keyword>
<proteinExistence type="predicted"/>
<dbReference type="AlphaFoldDB" id="A0AAE1H1V5"/>
<organism evidence="1 2">
    <name type="scientific">Frankliniella fusca</name>
    <dbReference type="NCBI Taxonomy" id="407009"/>
    <lineage>
        <taxon>Eukaryota</taxon>
        <taxon>Metazoa</taxon>
        <taxon>Ecdysozoa</taxon>
        <taxon>Arthropoda</taxon>
        <taxon>Hexapoda</taxon>
        <taxon>Insecta</taxon>
        <taxon>Pterygota</taxon>
        <taxon>Neoptera</taxon>
        <taxon>Paraneoptera</taxon>
        <taxon>Thysanoptera</taxon>
        <taxon>Terebrantia</taxon>
        <taxon>Thripoidea</taxon>
        <taxon>Thripidae</taxon>
        <taxon>Frankliniella</taxon>
    </lineage>
</organism>
<gene>
    <name evidence="1" type="ORF">KUF71_022889</name>
</gene>
<name>A0AAE1H1V5_9NEOP</name>
<evidence type="ECO:0000313" key="2">
    <source>
        <dbReference type="Proteomes" id="UP001219518"/>
    </source>
</evidence>
<evidence type="ECO:0000313" key="1">
    <source>
        <dbReference type="EMBL" id="KAK3913421.1"/>
    </source>
</evidence>